<dbReference type="Pfam" id="PF01518">
    <property type="entry name" value="PolyG_pol"/>
    <property type="match status" value="1"/>
</dbReference>
<dbReference type="EMBL" id="KP288856">
    <property type="protein sequence ID" value="AKH03098.1"/>
    <property type="molecule type" value="Genomic_RNA"/>
</dbReference>
<protein>
    <submittedName>
        <fullName evidence="2">Sigma NS</fullName>
    </submittedName>
</protein>
<evidence type="ECO:0000313" key="2">
    <source>
        <dbReference type="EMBL" id="AKH03098.1"/>
    </source>
</evidence>
<organism evidence="2 3">
    <name type="scientific">Avian orthoreovirus</name>
    <dbReference type="NCBI Taxonomy" id="38170"/>
    <lineage>
        <taxon>Viruses</taxon>
        <taxon>Riboviria</taxon>
        <taxon>Orthornavirae</taxon>
        <taxon>Duplornaviricota</taxon>
        <taxon>Resentoviricetes</taxon>
        <taxon>Reovirales</taxon>
        <taxon>Spinareoviridae</taxon>
        <taxon>Orthoreovirus</taxon>
        <taxon>Orthoreovirus avis</taxon>
    </lineage>
</organism>
<dbReference type="GO" id="GO:0003727">
    <property type="term" value="F:single-stranded RNA binding"/>
    <property type="evidence" value="ECO:0007669"/>
    <property type="project" value="InterPro"/>
</dbReference>
<dbReference type="GO" id="GO:0003968">
    <property type="term" value="F:RNA-directed RNA polymerase activity"/>
    <property type="evidence" value="ECO:0007669"/>
    <property type="project" value="InterPro"/>
</dbReference>
<dbReference type="Proteomes" id="UP000125252">
    <property type="component" value="Genome"/>
</dbReference>
<evidence type="ECO:0000313" key="3">
    <source>
        <dbReference type="Proteomes" id="UP000125252"/>
    </source>
</evidence>
<name>A0A0F7DGU1_9REOV</name>
<sequence length="374" mass="41280">FLSPCAAMDNTVRVGVSRNTSGAAGQTLFRNFYLLRCNISADGRNATKAVQSHFPFLSRAVRCLSPLAAHCADRTLRRDNVKQILTRELPFSSDLINYAHHVNSSSLTTSQGVEAARLVAQVYGEQVPFDHIYPTGSATYCPGAIANAISRIMAGFVPREGDDFAPSGPIDYLAADLIAYKFVLPYMLDMVDGRPQIVLPSHTVEEMLTNTSLLNSIDASFGIEARSDQRMTRDAAEMSSRSLNELEDHDQRGRMPWKIMLAMMAAQLKVELDALADERTESQANAHVTSFGSRLFNQMSAFVTIDRELMELALLIKEQGFAMNSGQIASKWSLIRRSGPTRPLSGARLEIRKGNWMIREGDQTLLSVSPARMA</sequence>
<dbReference type="InterPro" id="IPR002507">
    <property type="entry name" value="Reovirus_polyG_pol"/>
</dbReference>
<proteinExistence type="predicted"/>
<keyword evidence="1" id="KW-0694">RNA-binding</keyword>
<accession>A0A0F7DGU1</accession>
<reference evidence="2 3" key="1">
    <citation type="submission" date="2014-12" db="EMBL/GenBank/DDBJ databases">
        <title>Characterization of ARV isolates in China.</title>
        <authorList>
            <person name="Chu W."/>
        </authorList>
    </citation>
    <scope>NUCLEOTIDE SEQUENCE [LARGE SCALE GENOMIC DNA]</scope>
    <source>
        <strain evidence="2">SD09-1</strain>
    </source>
</reference>
<feature type="non-terminal residue" evidence="2">
    <location>
        <position position="1"/>
    </location>
</feature>
<evidence type="ECO:0000256" key="1">
    <source>
        <dbReference type="ARBA" id="ARBA00022884"/>
    </source>
</evidence>